<accession>A0A1C0TJD7</accession>
<dbReference type="PANTHER" id="PTHR32305:SF15">
    <property type="entry name" value="PROTEIN RHSA-RELATED"/>
    <property type="match status" value="1"/>
</dbReference>
<dbReference type="InterPro" id="IPR050708">
    <property type="entry name" value="T6SS_VgrG/RHS"/>
</dbReference>
<protein>
    <recommendedName>
        <fullName evidence="4">RHS repeat-associated core domain-containing protein</fullName>
    </recommendedName>
</protein>
<dbReference type="RefSeq" id="WP_065792985.1">
    <property type="nucleotide sequence ID" value="NZ_MAUJ01000017.1"/>
</dbReference>
<dbReference type="OrthoDB" id="9816400at2"/>
<dbReference type="EMBL" id="MAUJ01000017">
    <property type="protein sequence ID" value="OCQ18327.1"/>
    <property type="molecule type" value="Genomic_DNA"/>
</dbReference>
<proteinExistence type="predicted"/>
<gene>
    <name evidence="2" type="ORF">A7985_24265</name>
</gene>
<name>A0A1C0TJD7_9GAMM</name>
<dbReference type="PANTHER" id="PTHR32305">
    <property type="match status" value="1"/>
</dbReference>
<evidence type="ECO:0000313" key="2">
    <source>
        <dbReference type="EMBL" id="OCQ18327.1"/>
    </source>
</evidence>
<reference evidence="3" key="1">
    <citation type="submission" date="2016-07" db="EMBL/GenBank/DDBJ databases">
        <authorList>
            <person name="Florea S."/>
            <person name="Webb J.S."/>
            <person name="Jaromczyk J."/>
            <person name="Schardl C.L."/>
        </authorList>
    </citation>
    <scope>NUCLEOTIDE SEQUENCE [LARGE SCALE GENOMIC DNA]</scope>
    <source>
        <strain evidence="3">IPB1</strain>
    </source>
</reference>
<dbReference type="InterPro" id="IPR022385">
    <property type="entry name" value="Rhs_assc_core"/>
</dbReference>
<comment type="caution">
    <text evidence="2">The sequence shown here is derived from an EMBL/GenBank/DDBJ whole genome shotgun (WGS) entry which is preliminary data.</text>
</comment>
<dbReference type="NCBIfam" id="TIGR03696">
    <property type="entry name" value="Rhs_assc_core"/>
    <property type="match status" value="1"/>
</dbReference>
<dbReference type="Gene3D" id="2.180.10.10">
    <property type="entry name" value="RHS repeat-associated core"/>
    <property type="match status" value="1"/>
</dbReference>
<evidence type="ECO:0000313" key="3">
    <source>
        <dbReference type="Proteomes" id="UP000093366"/>
    </source>
</evidence>
<evidence type="ECO:0008006" key="4">
    <source>
        <dbReference type="Google" id="ProtNLM"/>
    </source>
</evidence>
<organism evidence="2 3">
    <name type="scientific">Pseudoalteromonas luteoviolacea</name>
    <dbReference type="NCBI Taxonomy" id="43657"/>
    <lineage>
        <taxon>Bacteria</taxon>
        <taxon>Pseudomonadati</taxon>
        <taxon>Pseudomonadota</taxon>
        <taxon>Gammaproteobacteria</taxon>
        <taxon>Alteromonadales</taxon>
        <taxon>Pseudoalteromonadaceae</taxon>
        <taxon>Pseudoalteromonas</taxon>
    </lineage>
</organism>
<sequence length="1675" mass="187657">MKNNFLSIPKTLIKTALIGVVGTSSHLVNAQQSFDLSEYVVTFGQANEQASSFAVENQTSAFRHVSRSDQAIDDNEIPNIETRKITTNYRELFSLDHKVEAYTSDLFGERYSAPTGSVSFSHTDLSIPGNSDLPINLTRIYVGSDSFDTNTRDFGTWGLDLPHIRTNLLSLVDNVEFKGSWGTGKACTGALDDGGKWGYGNGNDWKPYLGKNYKPETGQSVWNGDQVYIPGRGSSKLIVNAGKKTTNQNWEVTCFTTDKAFEGFVVTTNDGVKYTFSQPKLVGGKTLNLYMNNRERKLLSPDFRTYHAFMLATRVEDKFGNWVEYDYDGPRLTGIRSSDDRNIRVDYYGANEIHANLVKYVTDVANSRVWKYEYQSRGYLSWVYPDEVFALSKVTRPDGLTWQFTYPEKERTNWLKAYFGFHSYTVPRDEVSNDWRICEFDKNEGDWVTIKHPHGAKGVFKYKLRQMNRSNVSTLSNKPLEFLRWASNAPETMPCSTTFALSEKSIKFSNADTYTWRYDYYNSKPYFNNDPIKPDSSFNSNTLPSLPYQTEGDELEWRDIKVVKVTQPDNSKVYHYLSARFGPTENKEIMTRYHDTDGATLRIVKRVEENSPNRGDSLVRHDFTSAYFARPKSTITYEKTGPATDYSDAYEITNLTFNEYDAPTQTKESSSQATRYIKRSYEHDLTHNVFNLLNDVSVSEDSVNFTSVHSASYEAKTADDNSYQNVKLLSNLYEYGQLKKTYATYTNEGLVSEILFNDMRLKSDGTRSDEKSYLKRGDFYRGKARSYEMPARIEGVGGVISGSMTVDSNGWVTSTTDFNQTTTSYMYDSMGRIKAVDVSGSWLDTVYEWDLENNTRTVQRCTVGTTGTCIDTSVFTTTEYYDNWLRLTKSVANDVTNGLNRTQVFRYDYANRSLFTSIVTDDLSTSTYGTTNTYDGLGRKKTQSRSGLGTIKTLYLANNKTQVTDAKGHVTKTQYLSYGSPSYSTPKEIVNTLQSGDITTSLTLDIFGNIKEITQSGGSSQDNTELNVTETRIYDSQNNLCAVSRPDVGNTLFGYNALGRMIWKQVGAPNATCTTDKPTQAISYEYDNLGDNYKVTYPTGDTTPALTYTHDNNGNVVELLAGDVNHVYKYNNQGLLEFESISIAGQKFSLEADYGYNSLMHRDSLTYPDSTTVNFAPNGFGEPTQVVSYKPGSTTEVELTFATKATYNGQGGLKSFTYGNNVEHTLTYDPMTQLPDILRDQLPAAMQGNQNNSHLVHLNYNYDLNANVTSIIDSVRSGYSLNTLTYDELNRLTGVYGGTDVGNSVLTYDALGNIETYTALGRKLTYQYDRASNRLRSVTGAGLDNKYGSIGYDARGNIIHNGAFTLDYNLAEQMVSAKGNTYLYDGHNRRVKQVESTGTSYSFYGQDGTLLYREQGHNIVGEGVNYIYLGKKLIAKYGHTEAESIEDSRQAYRPYGEVIGEAKDDVGYTGHKFDKELGLNYMQARYYDPVIGRFYSNDPVGFTGDITTFNRYSYVGNNPYKYTDPTGESRENRFAPLAKLIMEKVAGKQAASRMEAQMVLASQTSTKAEKLAALNSLKNNGSVKLEKSVANKSQVAEVQNGGVRDITGPNSKTGSEFKDAPRVASQHGGNAADYKKVSSSKQTDATGAKTEVHGVVNTKTNEVVEMKTKKLKGDF</sequence>
<feature type="region of interest" description="Disordered" evidence="1">
    <location>
        <begin position="1602"/>
        <end position="1653"/>
    </location>
</feature>
<evidence type="ECO:0000256" key="1">
    <source>
        <dbReference type="SAM" id="MobiDB-lite"/>
    </source>
</evidence>
<dbReference type="Proteomes" id="UP000093366">
    <property type="component" value="Unassembled WGS sequence"/>
</dbReference>